<evidence type="ECO:0000256" key="8">
    <source>
        <dbReference type="ARBA" id="ARBA00038408"/>
    </source>
</evidence>
<dbReference type="SUPFAM" id="SSF109998">
    <property type="entry name" value="Triger factor/SurA peptide-binding domain-like"/>
    <property type="match status" value="1"/>
</dbReference>
<dbReference type="AlphaFoldDB" id="A0A1V4GYR1"/>
<comment type="caution">
    <text evidence="13">The sequence shown here is derived from an EMBL/GenBank/DDBJ whole genome shotgun (WGS) entry which is preliminary data.</text>
</comment>
<dbReference type="InterPro" id="IPR046357">
    <property type="entry name" value="PPIase_dom_sf"/>
</dbReference>
<keyword evidence="5" id="KW-1133">Transmembrane helix</keyword>
<accession>A0A1V4GYR1</accession>
<dbReference type="InterPro" id="IPR000297">
    <property type="entry name" value="PPIase_PpiC"/>
</dbReference>
<dbReference type="InterPro" id="IPR027304">
    <property type="entry name" value="Trigger_fact/SurA_dom_sf"/>
</dbReference>
<protein>
    <recommendedName>
        <fullName evidence="9">Periplasmic chaperone PpiD</fullName>
    </recommendedName>
    <alternativeName>
        <fullName evidence="10">Periplasmic folding chaperone</fullName>
    </alternativeName>
</protein>
<comment type="similarity">
    <text evidence="8">Belongs to the PpiD chaperone family.</text>
</comment>
<evidence type="ECO:0000256" key="10">
    <source>
        <dbReference type="ARBA" id="ARBA00042775"/>
    </source>
</evidence>
<dbReference type="Pfam" id="PF13624">
    <property type="entry name" value="SurA_N_3"/>
    <property type="match status" value="1"/>
</dbReference>
<dbReference type="Gene3D" id="1.10.4030.10">
    <property type="entry name" value="Porin chaperone SurA, peptide-binding domain"/>
    <property type="match status" value="1"/>
</dbReference>
<keyword evidence="11" id="KW-0697">Rotamase</keyword>
<evidence type="ECO:0000256" key="1">
    <source>
        <dbReference type="ARBA" id="ARBA00004382"/>
    </source>
</evidence>
<name>A0A1V4GYR1_MORLA</name>
<dbReference type="PROSITE" id="PS50198">
    <property type="entry name" value="PPIC_PPIASE_2"/>
    <property type="match status" value="1"/>
</dbReference>
<dbReference type="GO" id="GO:0003755">
    <property type="term" value="F:peptidyl-prolyl cis-trans isomerase activity"/>
    <property type="evidence" value="ECO:0007669"/>
    <property type="project" value="UniProtKB-KW"/>
</dbReference>
<dbReference type="PANTHER" id="PTHR47529">
    <property type="entry name" value="PEPTIDYL-PROLYL CIS-TRANS ISOMERASE D"/>
    <property type="match status" value="1"/>
</dbReference>
<organism evidence="13 14">
    <name type="scientific">Moraxella lacunata</name>
    <dbReference type="NCBI Taxonomy" id="477"/>
    <lineage>
        <taxon>Bacteria</taxon>
        <taxon>Pseudomonadati</taxon>
        <taxon>Pseudomonadota</taxon>
        <taxon>Gammaproteobacteria</taxon>
        <taxon>Moraxellales</taxon>
        <taxon>Moraxellaceae</taxon>
        <taxon>Moraxella</taxon>
    </lineage>
</organism>
<proteinExistence type="inferred from homology"/>
<evidence type="ECO:0000256" key="9">
    <source>
        <dbReference type="ARBA" id="ARBA00040743"/>
    </source>
</evidence>
<evidence type="ECO:0000259" key="12">
    <source>
        <dbReference type="PROSITE" id="PS50198"/>
    </source>
</evidence>
<dbReference type="Gene3D" id="3.10.50.40">
    <property type="match status" value="1"/>
</dbReference>
<dbReference type="GO" id="GO:0005886">
    <property type="term" value="C:plasma membrane"/>
    <property type="evidence" value="ECO:0007669"/>
    <property type="project" value="UniProtKB-SubCell"/>
</dbReference>
<dbReference type="Proteomes" id="UP000191025">
    <property type="component" value="Unassembled WGS sequence"/>
</dbReference>
<gene>
    <name evidence="13" type="ORF">B5J94_05350</name>
</gene>
<keyword evidence="2" id="KW-1003">Cell membrane</keyword>
<evidence type="ECO:0000256" key="7">
    <source>
        <dbReference type="ARBA" id="ARBA00023186"/>
    </source>
</evidence>
<dbReference type="InterPro" id="IPR052029">
    <property type="entry name" value="PpiD_chaperone"/>
</dbReference>
<feature type="domain" description="PpiC" evidence="12">
    <location>
        <begin position="260"/>
        <end position="356"/>
    </location>
</feature>
<dbReference type="SUPFAM" id="SSF54534">
    <property type="entry name" value="FKBP-like"/>
    <property type="match status" value="1"/>
</dbReference>
<evidence type="ECO:0000256" key="4">
    <source>
        <dbReference type="ARBA" id="ARBA00022692"/>
    </source>
</evidence>
<keyword evidence="3" id="KW-0997">Cell inner membrane</keyword>
<evidence type="ECO:0000256" key="6">
    <source>
        <dbReference type="ARBA" id="ARBA00023136"/>
    </source>
</evidence>
<evidence type="ECO:0000256" key="3">
    <source>
        <dbReference type="ARBA" id="ARBA00022519"/>
    </source>
</evidence>
<dbReference type="InterPro" id="IPR023058">
    <property type="entry name" value="PPIase_PpiC_CS"/>
</dbReference>
<evidence type="ECO:0000256" key="5">
    <source>
        <dbReference type="ARBA" id="ARBA00022989"/>
    </source>
</evidence>
<keyword evidence="4" id="KW-0812">Transmembrane</keyword>
<reference evidence="14" key="1">
    <citation type="submission" date="2017-03" db="EMBL/GenBank/DDBJ databases">
        <title>Draft genome sequence of Moraxella equi CCUG 4950T type strain.</title>
        <authorList>
            <person name="Salva-Serra F."/>
            <person name="Engstrom-Jakobsson H."/>
            <person name="Thorell K."/>
            <person name="Jaen-Luchoro D."/>
            <person name="Gonzales-Siles L."/>
            <person name="Karlsson R."/>
            <person name="Yazdan S."/>
            <person name="Boulund F."/>
            <person name="Johnning A."/>
            <person name="Engstrand L."/>
            <person name="Kristiansson E."/>
            <person name="Moore E."/>
        </authorList>
    </citation>
    <scope>NUCLEOTIDE SEQUENCE [LARGE SCALE GENOMIC DNA]</scope>
    <source>
        <strain evidence="14">CCUG 4441</strain>
    </source>
</reference>
<keyword evidence="11 13" id="KW-0413">Isomerase</keyword>
<evidence type="ECO:0000313" key="14">
    <source>
        <dbReference type="Proteomes" id="UP000191025"/>
    </source>
</evidence>
<keyword evidence="6" id="KW-0472">Membrane</keyword>
<dbReference type="EMBL" id="MXAN01000033">
    <property type="protein sequence ID" value="OPH37784.1"/>
    <property type="molecule type" value="Genomic_DNA"/>
</dbReference>
<dbReference type="Pfam" id="PF00639">
    <property type="entry name" value="Rotamase"/>
    <property type="match status" value="1"/>
</dbReference>
<sequence length="611" mass="66834">MEQMRNFMQSWAGKAVLIITLIPMAFLGVQSFSSGGQIAPNQIVKVGDTAIDTATFQSEVNNYRTRLLEHTDGSLIDDKALNDEVLESLIDRALLENQTQFLGMSVSDNTIARLLRADPTFHDANGKFSNDIFAQYLQNRGMTKDMLFDVFGTQLSLRQLTSSILGTAVYPDSQISRLIDLQTQSREAWVVRYNWQDFANQVTVSTDEIETYYHANKQDMIAPPSVDLAYIILSDTDIKADTPSEDEIRAQYQATLQARGDGRQLSHILLTGDDAKNRAKDIKAKLDAGESFEILAKAHSDDPTGESGGDIGSYNPAFFFGDSSSAVENAISGLTAGGVSEPVQTGFGYHIFKVTKMGDAPSLDSMRDELTKRATERKRANAMNEMITKINTMTTDSMGISDIAQETGLTARSIKGYTKDNNTSELSAPVVVSAAFDDFAISDQSVSPNITLADKTVWVQPTNYQDARELTLAEASEQIKATLTKQKAIKLALGTANARAKEDPATLTKSAQRLGVVTRQSPELLPAERASLFVHNKDGMSAWAVETDAGVSVMVGDKAQSTATAQISDAERLSASQIIRDNVGQDQLQDYLHYLRDTKEVQINEQAMSGH</sequence>
<evidence type="ECO:0000256" key="2">
    <source>
        <dbReference type="ARBA" id="ARBA00022475"/>
    </source>
</evidence>
<evidence type="ECO:0000313" key="13">
    <source>
        <dbReference type="EMBL" id="OPH37784.1"/>
    </source>
</evidence>
<dbReference type="PANTHER" id="PTHR47529:SF1">
    <property type="entry name" value="PERIPLASMIC CHAPERONE PPID"/>
    <property type="match status" value="1"/>
</dbReference>
<keyword evidence="7" id="KW-0143">Chaperone</keyword>
<dbReference type="PROSITE" id="PS01096">
    <property type="entry name" value="PPIC_PPIASE_1"/>
    <property type="match status" value="1"/>
</dbReference>
<comment type="subcellular location">
    <subcellularLocation>
        <location evidence="1">Cell inner membrane</location>
        <topology evidence="1">Single-pass type II membrane protein</topology>
        <orientation evidence="1">Periplasmic side</orientation>
    </subcellularLocation>
</comment>
<evidence type="ECO:0000256" key="11">
    <source>
        <dbReference type="PROSITE-ProRule" id="PRU00278"/>
    </source>
</evidence>